<evidence type="ECO:0000256" key="3">
    <source>
        <dbReference type="ARBA" id="ARBA00022692"/>
    </source>
</evidence>
<keyword evidence="8" id="KW-1185">Reference proteome</keyword>
<accession>A0A1M5SAU8</accession>
<proteinExistence type="predicted"/>
<reference evidence="8" key="1">
    <citation type="submission" date="2016-11" db="EMBL/GenBank/DDBJ databases">
        <authorList>
            <person name="Varghese N."/>
            <person name="Submissions S."/>
        </authorList>
    </citation>
    <scope>NUCLEOTIDE SEQUENCE [LARGE SCALE GENOMIC DNA]</scope>
    <source>
        <strain evidence="8">DSM 100572</strain>
    </source>
</reference>
<evidence type="ECO:0000256" key="4">
    <source>
        <dbReference type="ARBA" id="ARBA00022989"/>
    </source>
</evidence>
<dbReference type="OrthoDB" id="9794512at2"/>
<keyword evidence="5 6" id="KW-0472">Membrane</keyword>
<feature type="transmembrane region" description="Helical" evidence="6">
    <location>
        <begin position="167"/>
        <end position="185"/>
    </location>
</feature>
<keyword evidence="3 6" id="KW-0812">Transmembrane</keyword>
<dbReference type="Pfam" id="PF12679">
    <property type="entry name" value="ABC2_membrane_2"/>
    <property type="match status" value="1"/>
</dbReference>
<sequence length="239" mass="26602">MKAIFNKEIQSFFSNTVGYLLVASFLIINGLLLWVFKGYSNVIYSGFANINAFFNNSTWVLAFLIPAITMKSFADEYNNGTLEILKTLPISHFNIILGKFWAYIGILCITLIPSFIFVYSTYQLGNPIGNIDLGSTFASYLGLILLSSTYIAIGVFSSIIMKNNISAFILSILVNMVLYFGFSALENLSETSTYGWNNLGIPSHFDSISRGVIDTTDLVYFTSITIAFLAFTKLKLDND</sequence>
<feature type="transmembrane region" description="Helical" evidence="6">
    <location>
        <begin position="100"/>
        <end position="120"/>
    </location>
</feature>
<evidence type="ECO:0000256" key="6">
    <source>
        <dbReference type="SAM" id="Phobius"/>
    </source>
</evidence>
<dbReference type="STRING" id="1195760.SAMN05444281_0219"/>
<evidence type="ECO:0000256" key="2">
    <source>
        <dbReference type="ARBA" id="ARBA00022475"/>
    </source>
</evidence>
<feature type="transmembrane region" description="Helical" evidence="6">
    <location>
        <begin position="140"/>
        <end position="160"/>
    </location>
</feature>
<feature type="transmembrane region" description="Helical" evidence="6">
    <location>
        <begin position="218"/>
        <end position="236"/>
    </location>
</feature>
<evidence type="ECO:0000256" key="5">
    <source>
        <dbReference type="ARBA" id="ARBA00023136"/>
    </source>
</evidence>
<feature type="transmembrane region" description="Helical" evidence="6">
    <location>
        <begin position="42"/>
        <end position="65"/>
    </location>
</feature>
<dbReference type="AlphaFoldDB" id="A0A1M5SAU8"/>
<dbReference type="PANTHER" id="PTHR30294">
    <property type="entry name" value="MEMBRANE COMPONENT OF ABC TRANSPORTER YHHJ-RELATED"/>
    <property type="match status" value="1"/>
</dbReference>
<dbReference type="RefSeq" id="WP_073117833.1">
    <property type="nucleotide sequence ID" value="NZ_BMEN01000001.1"/>
</dbReference>
<dbReference type="PANTHER" id="PTHR30294:SF29">
    <property type="entry name" value="MULTIDRUG ABC TRANSPORTER PERMEASE YBHS-RELATED"/>
    <property type="match status" value="1"/>
</dbReference>
<keyword evidence="4 6" id="KW-1133">Transmembrane helix</keyword>
<dbReference type="GO" id="GO:0140359">
    <property type="term" value="F:ABC-type transporter activity"/>
    <property type="evidence" value="ECO:0007669"/>
    <property type="project" value="InterPro"/>
</dbReference>
<gene>
    <name evidence="7" type="ORF">SAMN05444281_0219</name>
</gene>
<keyword evidence="2" id="KW-1003">Cell membrane</keyword>
<comment type="subcellular location">
    <subcellularLocation>
        <location evidence="1">Cell membrane</location>
        <topology evidence="1">Multi-pass membrane protein</topology>
    </subcellularLocation>
</comment>
<evidence type="ECO:0000313" key="8">
    <source>
        <dbReference type="Proteomes" id="UP000184109"/>
    </source>
</evidence>
<evidence type="ECO:0000256" key="1">
    <source>
        <dbReference type="ARBA" id="ARBA00004651"/>
    </source>
</evidence>
<protein>
    <submittedName>
        <fullName evidence="7">Protein involved in gliding motility GldF</fullName>
    </submittedName>
</protein>
<dbReference type="GO" id="GO:0005886">
    <property type="term" value="C:plasma membrane"/>
    <property type="evidence" value="ECO:0007669"/>
    <property type="project" value="UniProtKB-SubCell"/>
</dbReference>
<evidence type="ECO:0000313" key="7">
    <source>
        <dbReference type="EMBL" id="SHH35762.1"/>
    </source>
</evidence>
<dbReference type="Proteomes" id="UP000184109">
    <property type="component" value="Unassembled WGS sequence"/>
</dbReference>
<dbReference type="InterPro" id="IPR051449">
    <property type="entry name" value="ABC-2_transporter_component"/>
</dbReference>
<organism evidence="7 8">
    <name type="scientific">Wenyingzhuangia marina</name>
    <dbReference type="NCBI Taxonomy" id="1195760"/>
    <lineage>
        <taxon>Bacteria</taxon>
        <taxon>Pseudomonadati</taxon>
        <taxon>Bacteroidota</taxon>
        <taxon>Flavobacteriia</taxon>
        <taxon>Flavobacteriales</taxon>
        <taxon>Flavobacteriaceae</taxon>
        <taxon>Wenyingzhuangia</taxon>
    </lineage>
</organism>
<feature type="transmembrane region" description="Helical" evidence="6">
    <location>
        <begin position="12"/>
        <end position="36"/>
    </location>
</feature>
<dbReference type="EMBL" id="FQXQ01000001">
    <property type="protein sequence ID" value="SHH35762.1"/>
    <property type="molecule type" value="Genomic_DNA"/>
</dbReference>
<name>A0A1M5SAU8_9FLAO</name>